<dbReference type="AlphaFoldDB" id="A0A397UM21"/>
<name>A0A397UM21_9GLOM</name>
<dbReference type="PROSITE" id="PS00107">
    <property type="entry name" value="PROTEIN_KINASE_ATP"/>
    <property type="match status" value="1"/>
</dbReference>
<proteinExistence type="predicted"/>
<dbReference type="InterPro" id="IPR011009">
    <property type="entry name" value="Kinase-like_dom_sf"/>
</dbReference>
<protein>
    <submittedName>
        <fullName evidence="3">Kinase-like domain-containing protein</fullName>
    </submittedName>
</protein>
<dbReference type="PROSITE" id="PS50011">
    <property type="entry name" value="PROTEIN_KINASE_DOM"/>
    <property type="match status" value="1"/>
</dbReference>
<dbReference type="InterPro" id="IPR017441">
    <property type="entry name" value="Protein_kinase_ATP_BS"/>
</dbReference>
<accession>A0A397UM21</accession>
<dbReference type="Gene3D" id="1.10.510.10">
    <property type="entry name" value="Transferase(Phosphotransferase) domain 1"/>
    <property type="match status" value="1"/>
</dbReference>
<dbReference type="Proteomes" id="UP000266673">
    <property type="component" value="Unassembled WGS sequence"/>
</dbReference>
<dbReference type="STRING" id="44941.A0A397UM21"/>
<dbReference type="PRINTS" id="PR00109">
    <property type="entry name" value="TYRKINASE"/>
</dbReference>
<keyword evidence="3" id="KW-0808">Transferase</keyword>
<gene>
    <name evidence="3" type="ORF">C2G38_2206785</name>
</gene>
<dbReference type="OrthoDB" id="10252171at2759"/>
<dbReference type="InterPro" id="IPR051681">
    <property type="entry name" value="Ser/Thr_Kinases-Pseudokinases"/>
</dbReference>
<dbReference type="EMBL" id="QKWP01001280">
    <property type="protein sequence ID" value="RIB10197.1"/>
    <property type="molecule type" value="Genomic_DNA"/>
</dbReference>
<dbReference type="Pfam" id="PF07714">
    <property type="entry name" value="PK_Tyr_Ser-Thr"/>
    <property type="match status" value="1"/>
</dbReference>
<keyword evidence="3" id="KW-0418">Kinase</keyword>
<sequence length="336" mass="38045">MAIVLKRLIDKAIAERHVNFISYNKFTKGEKIGEGGFGIVSKSLWEECELPVALKSLKGDLISNDENVNYSDIREFVKEIEVLQKASYHSHIIQFYGVTMDKDGYPYIVMQLAEGDLRGYLRKNPKISWARKYRVAKEITLGLAFLHAIDIVHRDLHPRNILVHEGKMKIADFGLSKRINETTFTSNSSIGHGVPVYMDPKCFTDPVYKRNKKSDIYSMGIILWEISSNRTPFSDLSDGHALVALVVQISNGTREIPVENTPEQYVKLYTKCWDNEPNMRPSINDVRLEINILSGEKLNNPLPANQHSFAKHAATNISDEYIHVTYGPSSNSASSK</sequence>
<dbReference type="PIRSF" id="PIRSF000654">
    <property type="entry name" value="Integrin-linked_kinase"/>
    <property type="match status" value="1"/>
</dbReference>
<organism evidence="3 4">
    <name type="scientific">Gigaspora rosea</name>
    <dbReference type="NCBI Taxonomy" id="44941"/>
    <lineage>
        <taxon>Eukaryota</taxon>
        <taxon>Fungi</taxon>
        <taxon>Fungi incertae sedis</taxon>
        <taxon>Mucoromycota</taxon>
        <taxon>Glomeromycotina</taxon>
        <taxon>Glomeromycetes</taxon>
        <taxon>Diversisporales</taxon>
        <taxon>Gigasporaceae</taxon>
        <taxon>Gigaspora</taxon>
    </lineage>
</organism>
<keyword evidence="1" id="KW-0067">ATP-binding</keyword>
<evidence type="ECO:0000313" key="4">
    <source>
        <dbReference type="Proteomes" id="UP000266673"/>
    </source>
</evidence>
<evidence type="ECO:0000313" key="3">
    <source>
        <dbReference type="EMBL" id="RIB10197.1"/>
    </source>
</evidence>
<feature type="binding site" evidence="1">
    <location>
        <position position="55"/>
    </location>
    <ligand>
        <name>ATP</name>
        <dbReference type="ChEBI" id="CHEBI:30616"/>
    </ligand>
</feature>
<dbReference type="GO" id="GO:0005524">
    <property type="term" value="F:ATP binding"/>
    <property type="evidence" value="ECO:0007669"/>
    <property type="project" value="UniProtKB-UniRule"/>
</dbReference>
<dbReference type="SUPFAM" id="SSF56112">
    <property type="entry name" value="Protein kinase-like (PK-like)"/>
    <property type="match status" value="1"/>
</dbReference>
<keyword evidence="4" id="KW-1185">Reference proteome</keyword>
<dbReference type="InterPro" id="IPR000719">
    <property type="entry name" value="Prot_kinase_dom"/>
</dbReference>
<evidence type="ECO:0000256" key="1">
    <source>
        <dbReference type="PROSITE-ProRule" id="PRU10141"/>
    </source>
</evidence>
<dbReference type="PANTHER" id="PTHR44329">
    <property type="entry name" value="SERINE/THREONINE-PROTEIN KINASE TNNI3K-RELATED"/>
    <property type="match status" value="1"/>
</dbReference>
<comment type="caution">
    <text evidence="3">The sequence shown here is derived from an EMBL/GenBank/DDBJ whole genome shotgun (WGS) entry which is preliminary data.</text>
</comment>
<dbReference type="GO" id="GO:0004674">
    <property type="term" value="F:protein serine/threonine kinase activity"/>
    <property type="evidence" value="ECO:0007669"/>
    <property type="project" value="TreeGrafter"/>
</dbReference>
<feature type="domain" description="Protein kinase" evidence="2">
    <location>
        <begin position="26"/>
        <end position="310"/>
    </location>
</feature>
<keyword evidence="1" id="KW-0547">Nucleotide-binding</keyword>
<dbReference type="InterPro" id="IPR001245">
    <property type="entry name" value="Ser-Thr/Tyr_kinase_cat_dom"/>
</dbReference>
<evidence type="ECO:0000259" key="2">
    <source>
        <dbReference type="PROSITE" id="PS50011"/>
    </source>
</evidence>
<reference evidence="3 4" key="1">
    <citation type="submission" date="2018-06" db="EMBL/GenBank/DDBJ databases">
        <title>Comparative genomics reveals the genomic features of Rhizophagus irregularis, R. cerebriforme, R. diaphanum and Gigaspora rosea, and their symbiotic lifestyle signature.</title>
        <authorList>
            <person name="Morin E."/>
            <person name="San Clemente H."/>
            <person name="Chen E.C.H."/>
            <person name="De La Providencia I."/>
            <person name="Hainaut M."/>
            <person name="Kuo A."/>
            <person name="Kohler A."/>
            <person name="Murat C."/>
            <person name="Tang N."/>
            <person name="Roy S."/>
            <person name="Loubradou J."/>
            <person name="Henrissat B."/>
            <person name="Grigoriev I.V."/>
            <person name="Corradi N."/>
            <person name="Roux C."/>
            <person name="Martin F.M."/>
        </authorList>
    </citation>
    <scope>NUCLEOTIDE SEQUENCE [LARGE SCALE GENOMIC DNA]</scope>
    <source>
        <strain evidence="3 4">DAOM 194757</strain>
    </source>
</reference>